<reference evidence="3" key="1">
    <citation type="submission" date="2019-12" db="EMBL/GenBank/DDBJ databases">
        <authorList>
            <person name="Scholes J."/>
        </authorList>
    </citation>
    <scope>NUCLEOTIDE SEQUENCE</scope>
</reference>
<dbReference type="Proteomes" id="UP001153555">
    <property type="component" value="Unassembled WGS sequence"/>
</dbReference>
<feature type="compositionally biased region" description="Basic and acidic residues" evidence="1">
    <location>
        <begin position="23"/>
        <end position="37"/>
    </location>
</feature>
<dbReference type="SMART" id="SM00751">
    <property type="entry name" value="BSD"/>
    <property type="match status" value="1"/>
</dbReference>
<comment type="caution">
    <text evidence="3">The sequence shown here is derived from an EMBL/GenBank/DDBJ whole genome shotgun (WGS) entry which is preliminary data.</text>
</comment>
<feature type="compositionally biased region" description="Basic and acidic residues" evidence="1">
    <location>
        <begin position="52"/>
        <end position="62"/>
    </location>
</feature>
<dbReference type="Gene3D" id="1.10.3970.10">
    <property type="entry name" value="BSD domain"/>
    <property type="match status" value="1"/>
</dbReference>
<feature type="compositionally biased region" description="Basic and acidic residues" evidence="1">
    <location>
        <begin position="97"/>
        <end position="118"/>
    </location>
</feature>
<dbReference type="AlphaFoldDB" id="A0A9N7MJS5"/>
<accession>A0A9N7MJS5</accession>
<proteinExistence type="predicted"/>
<dbReference type="PANTHER" id="PTHR31923">
    <property type="entry name" value="BSD DOMAIN-CONTAINING PROTEIN"/>
    <property type="match status" value="1"/>
</dbReference>
<feature type="region of interest" description="Disordered" evidence="1">
    <location>
        <begin position="13"/>
        <end position="62"/>
    </location>
</feature>
<dbReference type="PROSITE" id="PS50858">
    <property type="entry name" value="BSD"/>
    <property type="match status" value="1"/>
</dbReference>
<dbReference type="EMBL" id="CACSLK010011299">
    <property type="protein sequence ID" value="CAA0813119.1"/>
    <property type="molecule type" value="Genomic_DNA"/>
</dbReference>
<feature type="region of interest" description="Disordered" evidence="1">
    <location>
        <begin position="77"/>
        <end position="118"/>
    </location>
</feature>
<dbReference type="InterPro" id="IPR005607">
    <property type="entry name" value="BSD_dom"/>
</dbReference>
<evidence type="ECO:0000313" key="3">
    <source>
        <dbReference type="EMBL" id="CAA0813119.1"/>
    </source>
</evidence>
<dbReference type="PANTHER" id="PTHR31923:SF27">
    <property type="entry name" value="BSD DOMAIN-CONTAINING PROTEIN"/>
    <property type="match status" value="1"/>
</dbReference>
<protein>
    <submittedName>
        <fullName evidence="3">BSD domain-containing protein</fullName>
    </submittedName>
</protein>
<evidence type="ECO:0000313" key="4">
    <source>
        <dbReference type="Proteomes" id="UP001153555"/>
    </source>
</evidence>
<dbReference type="Pfam" id="PF03909">
    <property type="entry name" value="BSD"/>
    <property type="match status" value="1"/>
</dbReference>
<dbReference type="InterPro" id="IPR035925">
    <property type="entry name" value="BSD_dom_sf"/>
</dbReference>
<feature type="domain" description="BSD" evidence="2">
    <location>
        <begin position="163"/>
        <end position="215"/>
    </location>
</feature>
<name>A0A9N7MJS5_STRHE</name>
<evidence type="ECO:0000256" key="1">
    <source>
        <dbReference type="SAM" id="MobiDB-lite"/>
    </source>
</evidence>
<keyword evidence="4" id="KW-1185">Reference proteome</keyword>
<sequence length="384" mass="43127">MSWLARSIANSLRLDEIEDVPAEEDRAPHDTDSRSSGDGHSSCGGEDEIDGGDNRRGVKEDLSELKDSLARQFWGVASFLAPPPPPPPPPLSIRRSGVGDREGEELVEHGGGEPDKFGPSEDFYTDVVGCAIGVSEEVLAFARDIAHHPETWLDFPFSEEDEFDDFDISDAQYKHALAVEHLAPRLAALRIELCPVHMSEGYFWMVYFVLLHSRLSKHDASLLSSSQLVQARIMWMHELEKRSKDLSGLVLSTEPSDSVHQNYIMNSDQDDARPEYISEPENEIEKNLFDEIKFVDKSVIKEDLTPELQEKEMILSSVIAEGDDHVNDKDDNDDDWLKDMSDFIGYSDKSVKGNEEDISFSDLEDDLDHTIPVKYKIVTSEGNS</sequence>
<organism evidence="3 4">
    <name type="scientific">Striga hermonthica</name>
    <name type="common">Purple witchweed</name>
    <name type="synonym">Buchnera hermonthica</name>
    <dbReference type="NCBI Taxonomy" id="68872"/>
    <lineage>
        <taxon>Eukaryota</taxon>
        <taxon>Viridiplantae</taxon>
        <taxon>Streptophyta</taxon>
        <taxon>Embryophyta</taxon>
        <taxon>Tracheophyta</taxon>
        <taxon>Spermatophyta</taxon>
        <taxon>Magnoliopsida</taxon>
        <taxon>eudicotyledons</taxon>
        <taxon>Gunneridae</taxon>
        <taxon>Pentapetalae</taxon>
        <taxon>asterids</taxon>
        <taxon>lamiids</taxon>
        <taxon>Lamiales</taxon>
        <taxon>Orobanchaceae</taxon>
        <taxon>Buchnereae</taxon>
        <taxon>Striga</taxon>
    </lineage>
</organism>
<dbReference type="SUPFAM" id="SSF140383">
    <property type="entry name" value="BSD domain-like"/>
    <property type="match status" value="1"/>
</dbReference>
<evidence type="ECO:0000259" key="2">
    <source>
        <dbReference type="PROSITE" id="PS50858"/>
    </source>
</evidence>
<gene>
    <name evidence="3" type="ORF">SHERM_13678</name>
</gene>
<dbReference type="OrthoDB" id="2021158at2759"/>
<feature type="compositionally biased region" description="Pro residues" evidence="1">
    <location>
        <begin position="81"/>
        <end position="91"/>
    </location>
</feature>